<reference evidence="3" key="1">
    <citation type="journal article" date="2019" name="Int. J. Syst. Evol. Microbiol.">
        <title>The Global Catalogue of Microorganisms (GCM) 10K type strain sequencing project: providing services to taxonomists for standard genome sequencing and annotation.</title>
        <authorList>
            <consortium name="The Broad Institute Genomics Platform"/>
            <consortium name="The Broad Institute Genome Sequencing Center for Infectious Disease"/>
            <person name="Wu L."/>
            <person name="Ma J."/>
        </authorList>
    </citation>
    <scope>NUCLEOTIDE SEQUENCE [LARGE SCALE GENOMIC DNA]</scope>
    <source>
        <strain evidence="3">CCUG 63418</strain>
    </source>
</reference>
<name>A0ABW2YR46_9SPHI</name>
<feature type="transmembrane region" description="Helical" evidence="1">
    <location>
        <begin position="21"/>
        <end position="46"/>
    </location>
</feature>
<keyword evidence="3" id="KW-1185">Reference proteome</keyword>
<protein>
    <recommendedName>
        <fullName evidence="4">YcxB-like protein domain-containing protein</fullName>
    </recommendedName>
</protein>
<dbReference type="RefSeq" id="WP_377096630.1">
    <property type="nucleotide sequence ID" value="NZ_JBHTHU010000001.1"/>
</dbReference>
<evidence type="ECO:0000313" key="2">
    <source>
        <dbReference type="EMBL" id="MFD0748802.1"/>
    </source>
</evidence>
<gene>
    <name evidence="2" type="ORF">ACFQZS_01525</name>
</gene>
<evidence type="ECO:0000256" key="1">
    <source>
        <dbReference type="SAM" id="Phobius"/>
    </source>
</evidence>
<keyword evidence="1" id="KW-1133">Transmembrane helix</keyword>
<dbReference type="EMBL" id="JBHTHU010000001">
    <property type="protein sequence ID" value="MFD0748802.1"/>
    <property type="molecule type" value="Genomic_DNA"/>
</dbReference>
<keyword evidence="1" id="KW-0472">Membrane</keyword>
<keyword evidence="1" id="KW-0812">Transmembrane</keyword>
<organism evidence="2 3">
    <name type="scientific">Mucilaginibacter calamicampi</name>
    <dbReference type="NCBI Taxonomy" id="1302352"/>
    <lineage>
        <taxon>Bacteria</taxon>
        <taxon>Pseudomonadati</taxon>
        <taxon>Bacteroidota</taxon>
        <taxon>Sphingobacteriia</taxon>
        <taxon>Sphingobacteriales</taxon>
        <taxon>Sphingobacteriaceae</taxon>
        <taxon>Mucilaginibacter</taxon>
    </lineage>
</organism>
<feature type="transmembrane region" description="Helical" evidence="1">
    <location>
        <begin position="61"/>
        <end position="77"/>
    </location>
</feature>
<evidence type="ECO:0008006" key="4">
    <source>
        <dbReference type="Google" id="ProtNLM"/>
    </source>
</evidence>
<comment type="caution">
    <text evidence="2">The sequence shown here is derived from an EMBL/GenBank/DDBJ whole genome shotgun (WGS) entry which is preliminary data.</text>
</comment>
<sequence length="179" mass="20725">MNKSVFDKCIITKELHFEDPWQLFTHFSIVWFLGVFPIGLLSWHIFDLISVGKTSFKDGEIWLIIVPLLLMCLAYRLQKNILKFYSVHTALDRKQLIKVISDVSKKLEWITMESNKNVYVAKTFPGFFSGSWGEQITILFFEDKLLVNSICDPDKKSSIVSFGRNRNNVQTLLKELEGG</sequence>
<dbReference type="Proteomes" id="UP001596958">
    <property type="component" value="Unassembled WGS sequence"/>
</dbReference>
<accession>A0ABW2YR46</accession>
<evidence type="ECO:0000313" key="3">
    <source>
        <dbReference type="Proteomes" id="UP001596958"/>
    </source>
</evidence>
<proteinExistence type="predicted"/>